<feature type="compositionally biased region" description="Pro residues" evidence="1">
    <location>
        <begin position="25"/>
        <end position="35"/>
    </location>
</feature>
<keyword evidence="3" id="KW-1185">Reference proteome</keyword>
<protein>
    <submittedName>
        <fullName evidence="2">Uncharacterized protein</fullName>
    </submittedName>
</protein>
<feature type="region of interest" description="Disordered" evidence="1">
    <location>
        <begin position="18"/>
        <end position="76"/>
    </location>
</feature>
<proteinExistence type="predicted"/>
<accession>A0A5J4LEH8</accession>
<reference evidence="2 3" key="1">
    <citation type="submission" date="2019-10" db="EMBL/GenBank/DDBJ databases">
        <title>Whole genome shotgun sequence of Streptomyces angustmyceticus NBRC 3934.</title>
        <authorList>
            <person name="Hosoyama A."/>
            <person name="Ichikawa N."/>
            <person name="Kimura A."/>
            <person name="Kitahashi Y."/>
            <person name="Komaki H."/>
            <person name="Uohara A."/>
        </authorList>
    </citation>
    <scope>NUCLEOTIDE SEQUENCE [LARGE SCALE GENOMIC DNA]</scope>
    <source>
        <strain evidence="2 3">NBRC 3934</strain>
    </source>
</reference>
<dbReference type="AlphaFoldDB" id="A0A5J4LEH8"/>
<sequence length="92" mass="10149">MDGRQEFLQQVFAVTGRNTLHGHPRVPPNTCPPPSVSQVFPGRPRQPGAPYGAPGAPRPRQVRTGRGAGRPPRPARVRMGWRALILKQWGRV</sequence>
<feature type="compositionally biased region" description="Low complexity" evidence="1">
    <location>
        <begin position="41"/>
        <end position="65"/>
    </location>
</feature>
<comment type="caution">
    <text evidence="2">The sequence shown here is derived from an EMBL/GenBank/DDBJ whole genome shotgun (WGS) entry which is preliminary data.</text>
</comment>
<dbReference type="EMBL" id="BLAG01000007">
    <property type="protein sequence ID" value="GES30059.1"/>
    <property type="molecule type" value="Genomic_DNA"/>
</dbReference>
<dbReference type="Proteomes" id="UP000325598">
    <property type="component" value="Unassembled WGS sequence"/>
</dbReference>
<name>A0A5J4LEH8_9ACTN</name>
<evidence type="ECO:0000313" key="3">
    <source>
        <dbReference type="Proteomes" id="UP000325598"/>
    </source>
</evidence>
<gene>
    <name evidence="2" type="ORF">San01_25460</name>
</gene>
<organism evidence="2 3">
    <name type="scientific">Streptomyces angustmyceticus</name>
    <dbReference type="NCBI Taxonomy" id="285578"/>
    <lineage>
        <taxon>Bacteria</taxon>
        <taxon>Bacillati</taxon>
        <taxon>Actinomycetota</taxon>
        <taxon>Actinomycetes</taxon>
        <taxon>Kitasatosporales</taxon>
        <taxon>Streptomycetaceae</taxon>
        <taxon>Streptomyces</taxon>
    </lineage>
</organism>
<evidence type="ECO:0000256" key="1">
    <source>
        <dbReference type="SAM" id="MobiDB-lite"/>
    </source>
</evidence>
<evidence type="ECO:0000313" key="2">
    <source>
        <dbReference type="EMBL" id="GES30059.1"/>
    </source>
</evidence>